<evidence type="ECO:0000313" key="4">
    <source>
        <dbReference type="EMBL" id="GMN48693.1"/>
    </source>
</evidence>
<dbReference type="Pfam" id="PF13041">
    <property type="entry name" value="PPR_2"/>
    <property type="match status" value="2"/>
</dbReference>
<feature type="repeat" description="PPR" evidence="2">
    <location>
        <begin position="267"/>
        <end position="297"/>
    </location>
</feature>
<evidence type="ECO:0000256" key="2">
    <source>
        <dbReference type="PROSITE-ProRule" id="PRU00708"/>
    </source>
</evidence>
<evidence type="ECO:0000313" key="5">
    <source>
        <dbReference type="Proteomes" id="UP001187192"/>
    </source>
</evidence>
<feature type="repeat" description="PPR" evidence="2">
    <location>
        <begin position="400"/>
        <end position="434"/>
    </location>
</feature>
<evidence type="ECO:0000256" key="1">
    <source>
        <dbReference type="ARBA" id="ARBA00022737"/>
    </source>
</evidence>
<dbReference type="Pfam" id="PF20431">
    <property type="entry name" value="E_motif"/>
    <property type="match status" value="1"/>
</dbReference>
<dbReference type="PROSITE" id="PS51375">
    <property type="entry name" value="PPR"/>
    <property type="match status" value="4"/>
</dbReference>
<accession>A0AA88A5W7</accession>
<dbReference type="GO" id="GO:0003723">
    <property type="term" value="F:RNA binding"/>
    <property type="evidence" value="ECO:0007669"/>
    <property type="project" value="InterPro"/>
</dbReference>
<dbReference type="FunFam" id="1.25.40.10:FF:000031">
    <property type="entry name" value="Pentatricopeptide repeat-containing protein mitochondrial"/>
    <property type="match status" value="1"/>
</dbReference>
<dbReference type="InterPro" id="IPR011990">
    <property type="entry name" value="TPR-like_helical_dom_sf"/>
</dbReference>
<organism evidence="4 5">
    <name type="scientific">Ficus carica</name>
    <name type="common">Common fig</name>
    <dbReference type="NCBI Taxonomy" id="3494"/>
    <lineage>
        <taxon>Eukaryota</taxon>
        <taxon>Viridiplantae</taxon>
        <taxon>Streptophyta</taxon>
        <taxon>Embryophyta</taxon>
        <taxon>Tracheophyta</taxon>
        <taxon>Spermatophyta</taxon>
        <taxon>Magnoliopsida</taxon>
        <taxon>eudicotyledons</taxon>
        <taxon>Gunneridae</taxon>
        <taxon>Pentapetalae</taxon>
        <taxon>rosids</taxon>
        <taxon>fabids</taxon>
        <taxon>Rosales</taxon>
        <taxon>Moraceae</taxon>
        <taxon>Ficeae</taxon>
        <taxon>Ficus</taxon>
    </lineage>
</organism>
<dbReference type="PANTHER" id="PTHR47926">
    <property type="entry name" value="PENTATRICOPEPTIDE REPEAT-CONTAINING PROTEIN"/>
    <property type="match status" value="1"/>
</dbReference>
<dbReference type="GO" id="GO:0009451">
    <property type="term" value="P:RNA modification"/>
    <property type="evidence" value="ECO:0007669"/>
    <property type="project" value="InterPro"/>
</dbReference>
<dbReference type="PANTHER" id="PTHR47926:SF465">
    <property type="entry name" value="PENTATRICOPEPTIDE REPEAT (PPR-LIKE) SUPERFAMILY PROTEIN"/>
    <property type="match status" value="1"/>
</dbReference>
<sequence>MPSFPSPAVDPITHFRSNRNNNNIKHQQRNPNRRPCVVQSILNLCSQGNLSQAISSLDLLVQKGIRLPTNTLAQLLQHCGNSRSLREGKWVHLHLKLTGLKRPGVFLANHLIAMYFKCGDDVDARKVFDRMTERNLYTWNNMLSGYAKMRKLESARRLFDVMPEKDVVSWNTMVIAYAQNGFLYEALGFCRESRRLAVGYNEFSFAGVLTICVKLKELKLTRQVHGQVLVAGFSSNLVLSSTVVDAYAKCGEMGDARRFFDSMLVRDVLAWTTMVSGYAKWGDMKSAQELFHRMPEKNSVSWTSLIAGYARSGMGYEALTLFRKMMMFQVKPDQFTFSSCLCACASVASLKHGKQIHGFLIRSDFRPNTIVLGSLIDMYTKCGSLETARRVFNLLTSKLDIILWNTMISALAQHGHGEEAIRMFEDMVRTGLKPDRITFVVILNACSHSGLVQEGLRIFKSMTTDHDVVPDQEHYACLIDLLGRSGCFDELMNQIKKMPHKPGYQVWNALLGVCRIQGNLELGRKAAKHLIELNPQSPDAYVFLSSIYAVLGRWESVQKVRQLMNRRHVKKELAISWIEIDSKVHSFTISDRLHPMKEVIYSVLEELAGQMEVDISFLNTER</sequence>
<dbReference type="AlphaFoldDB" id="A0AA88A5W7"/>
<dbReference type="Gene3D" id="1.25.40.10">
    <property type="entry name" value="Tetratricopeptide repeat domain"/>
    <property type="match status" value="3"/>
</dbReference>
<feature type="region of interest" description="Disordered" evidence="3">
    <location>
        <begin position="1"/>
        <end position="32"/>
    </location>
</feature>
<name>A0AA88A5W7_FICCA</name>
<dbReference type="Pfam" id="PF01535">
    <property type="entry name" value="PPR"/>
    <property type="match status" value="5"/>
</dbReference>
<keyword evidence="1" id="KW-0677">Repeat</keyword>
<dbReference type="SUPFAM" id="SSF48452">
    <property type="entry name" value="TPR-like"/>
    <property type="match status" value="1"/>
</dbReference>
<gene>
    <name evidence="4" type="ORF">TIFTF001_017863</name>
</gene>
<dbReference type="InterPro" id="IPR002885">
    <property type="entry name" value="PPR_rpt"/>
</dbReference>
<keyword evidence="5" id="KW-1185">Reference proteome</keyword>
<evidence type="ECO:0000256" key="3">
    <source>
        <dbReference type="SAM" id="MobiDB-lite"/>
    </source>
</evidence>
<dbReference type="FunFam" id="1.25.40.10:FF:000366">
    <property type="entry name" value="Pentatricopeptide (PPR) repeat-containing protein"/>
    <property type="match status" value="1"/>
</dbReference>
<dbReference type="InterPro" id="IPR046848">
    <property type="entry name" value="E_motif"/>
</dbReference>
<comment type="caution">
    <text evidence="4">The sequence shown here is derived from an EMBL/GenBank/DDBJ whole genome shotgun (WGS) entry which is preliminary data.</text>
</comment>
<proteinExistence type="predicted"/>
<dbReference type="FunFam" id="1.25.40.10:FF:000442">
    <property type="entry name" value="Pentatricopeptide repeat-containing protein At3g49710"/>
    <property type="match status" value="1"/>
</dbReference>
<reference evidence="4" key="1">
    <citation type="submission" date="2023-07" db="EMBL/GenBank/DDBJ databases">
        <title>draft genome sequence of fig (Ficus carica).</title>
        <authorList>
            <person name="Takahashi T."/>
            <person name="Nishimura K."/>
        </authorList>
    </citation>
    <scope>NUCLEOTIDE SEQUENCE</scope>
</reference>
<protein>
    <submittedName>
        <fullName evidence="4">Uncharacterized protein</fullName>
    </submittedName>
</protein>
<feature type="repeat" description="PPR" evidence="2">
    <location>
        <begin position="298"/>
        <end position="332"/>
    </location>
</feature>
<dbReference type="NCBIfam" id="TIGR00756">
    <property type="entry name" value="PPR"/>
    <property type="match status" value="6"/>
</dbReference>
<dbReference type="FunFam" id="1.25.40.10:FF:000709">
    <property type="entry name" value="Pentatricopeptide repeat-containing protein At2g21090"/>
    <property type="match status" value="1"/>
</dbReference>
<dbReference type="Proteomes" id="UP001187192">
    <property type="component" value="Unassembled WGS sequence"/>
</dbReference>
<dbReference type="InterPro" id="IPR046960">
    <property type="entry name" value="PPR_At4g14850-like_plant"/>
</dbReference>
<feature type="repeat" description="PPR" evidence="2">
    <location>
        <begin position="135"/>
        <end position="169"/>
    </location>
</feature>
<dbReference type="EMBL" id="BTGU01000029">
    <property type="protein sequence ID" value="GMN48693.1"/>
    <property type="molecule type" value="Genomic_DNA"/>
</dbReference>